<sequence>MSNIKKYIFEYVLIIITIALTVSGFWNIFLGADAKPTPYQTLHVIVNFSWLFLMLYQLSLIGSNQTIKHKRVGLLILFFGPLLFAHAVLMAIHSAHKGLVSGQGDFLIVQNVFGTLELGLIILMAFILKKRRKIHGAFLFSTIVLMNGISIFFLFLAVAPQLIIYGMYITLFIGFLFFLKDIRNGWPILLSGSFFVINDSIGKLLLKYDLIQPLTEFVGTLPKVMTVIGTFVALLIGLVLTGIVKKRKANKMQLVTGEM</sequence>
<dbReference type="AlphaFoldDB" id="A0A7G5XIP0"/>
<organism evidence="2 3">
    <name type="scientific">Lacibacter sediminis</name>
    <dbReference type="NCBI Taxonomy" id="2760713"/>
    <lineage>
        <taxon>Bacteria</taxon>
        <taxon>Pseudomonadati</taxon>
        <taxon>Bacteroidota</taxon>
        <taxon>Chitinophagia</taxon>
        <taxon>Chitinophagales</taxon>
        <taxon>Chitinophagaceae</taxon>
        <taxon>Lacibacter</taxon>
    </lineage>
</organism>
<accession>A0A7G5XIP0</accession>
<feature type="transmembrane region" description="Helical" evidence="1">
    <location>
        <begin position="137"/>
        <end position="156"/>
    </location>
</feature>
<dbReference type="RefSeq" id="WP_182804311.1">
    <property type="nucleotide sequence ID" value="NZ_CP060007.1"/>
</dbReference>
<reference evidence="3" key="1">
    <citation type="submission" date="2020-08" db="EMBL/GenBank/DDBJ databases">
        <title>Lacibacter sp. S13-6-6 genome sequencing.</title>
        <authorList>
            <person name="Jin L."/>
        </authorList>
    </citation>
    <scope>NUCLEOTIDE SEQUENCE [LARGE SCALE GENOMIC DNA]</scope>
    <source>
        <strain evidence="3">S13-6-6</strain>
    </source>
</reference>
<gene>
    <name evidence="2" type="ORF">H4075_03855</name>
</gene>
<evidence type="ECO:0000313" key="2">
    <source>
        <dbReference type="EMBL" id="QNA45343.1"/>
    </source>
</evidence>
<dbReference type="Proteomes" id="UP000515344">
    <property type="component" value="Chromosome"/>
</dbReference>
<feature type="transmembrane region" description="Helical" evidence="1">
    <location>
        <begin position="107"/>
        <end position="128"/>
    </location>
</feature>
<name>A0A7G5XIP0_9BACT</name>
<evidence type="ECO:0000256" key="1">
    <source>
        <dbReference type="SAM" id="Phobius"/>
    </source>
</evidence>
<feature type="transmembrane region" description="Helical" evidence="1">
    <location>
        <begin position="72"/>
        <end position="95"/>
    </location>
</feature>
<protein>
    <submittedName>
        <fullName evidence="2">Uncharacterized protein</fullName>
    </submittedName>
</protein>
<evidence type="ECO:0000313" key="3">
    <source>
        <dbReference type="Proteomes" id="UP000515344"/>
    </source>
</evidence>
<feature type="transmembrane region" description="Helical" evidence="1">
    <location>
        <begin position="162"/>
        <end position="179"/>
    </location>
</feature>
<dbReference type="KEGG" id="lacs:H4075_03855"/>
<proteinExistence type="predicted"/>
<feature type="transmembrane region" description="Helical" evidence="1">
    <location>
        <begin position="186"/>
        <end position="206"/>
    </location>
</feature>
<keyword evidence="1" id="KW-1133">Transmembrane helix</keyword>
<keyword evidence="3" id="KW-1185">Reference proteome</keyword>
<feature type="transmembrane region" description="Helical" evidence="1">
    <location>
        <begin position="226"/>
        <end position="244"/>
    </location>
</feature>
<feature type="transmembrane region" description="Helical" evidence="1">
    <location>
        <begin position="41"/>
        <end position="60"/>
    </location>
</feature>
<feature type="transmembrane region" description="Helical" evidence="1">
    <location>
        <begin position="7"/>
        <end position="29"/>
    </location>
</feature>
<keyword evidence="1" id="KW-0812">Transmembrane</keyword>
<dbReference type="EMBL" id="CP060007">
    <property type="protein sequence ID" value="QNA45343.1"/>
    <property type="molecule type" value="Genomic_DNA"/>
</dbReference>
<keyword evidence="1" id="KW-0472">Membrane</keyword>